<organism evidence="13 14">
    <name type="scientific">Diatraea saccharalis</name>
    <name type="common">sugarcane borer</name>
    <dbReference type="NCBI Taxonomy" id="40085"/>
    <lineage>
        <taxon>Eukaryota</taxon>
        <taxon>Metazoa</taxon>
        <taxon>Ecdysozoa</taxon>
        <taxon>Arthropoda</taxon>
        <taxon>Hexapoda</taxon>
        <taxon>Insecta</taxon>
        <taxon>Pterygota</taxon>
        <taxon>Neoptera</taxon>
        <taxon>Endopterygota</taxon>
        <taxon>Lepidoptera</taxon>
        <taxon>Glossata</taxon>
        <taxon>Ditrysia</taxon>
        <taxon>Pyraloidea</taxon>
        <taxon>Crambidae</taxon>
        <taxon>Crambinae</taxon>
        <taxon>Diatraea</taxon>
    </lineage>
</organism>
<dbReference type="AlphaFoldDB" id="A0A9P0C6C2"/>
<dbReference type="Pfam" id="PF26557">
    <property type="entry name" value="Cullin_AB"/>
    <property type="match status" value="1"/>
</dbReference>
<dbReference type="Pfam" id="PF00888">
    <property type="entry name" value="Cullin"/>
    <property type="match status" value="1"/>
</dbReference>
<evidence type="ECO:0000256" key="11">
    <source>
        <dbReference type="SAM" id="SignalP"/>
    </source>
</evidence>
<dbReference type="SUPFAM" id="SSF74788">
    <property type="entry name" value="Cullin repeat-like"/>
    <property type="match status" value="1"/>
</dbReference>
<protein>
    <recommendedName>
        <fullName evidence="7">Cullin-1</fullName>
    </recommendedName>
</protein>
<name>A0A9P0C6C2_9NEOP</name>
<evidence type="ECO:0000256" key="8">
    <source>
        <dbReference type="PROSITE-ProRule" id="PRU00330"/>
    </source>
</evidence>
<reference evidence="13" key="2">
    <citation type="submission" date="2022-10" db="EMBL/GenBank/DDBJ databases">
        <authorList>
            <consortium name="ENA_rothamsted_submissions"/>
            <consortium name="culmorum"/>
            <person name="King R."/>
        </authorList>
    </citation>
    <scope>NUCLEOTIDE SEQUENCE</scope>
</reference>
<evidence type="ECO:0000256" key="5">
    <source>
        <dbReference type="ARBA" id="ARBA00022786"/>
    </source>
</evidence>
<dbReference type="PANTHER" id="PTHR11932">
    <property type="entry name" value="CULLIN"/>
    <property type="match status" value="1"/>
</dbReference>
<dbReference type="InterPro" id="IPR036317">
    <property type="entry name" value="Cullin_homology_sf"/>
</dbReference>
<dbReference type="PROSITE" id="PS50069">
    <property type="entry name" value="CULLIN_2"/>
    <property type="match status" value="1"/>
</dbReference>
<dbReference type="GO" id="GO:0070936">
    <property type="term" value="P:protein K48-linked ubiquitination"/>
    <property type="evidence" value="ECO:0007669"/>
    <property type="project" value="UniProtKB-ARBA"/>
</dbReference>
<keyword evidence="11" id="KW-0732">Signal</keyword>
<evidence type="ECO:0000256" key="10">
    <source>
        <dbReference type="SAM" id="MobiDB-lite"/>
    </source>
</evidence>
<dbReference type="SUPFAM" id="SSF75632">
    <property type="entry name" value="Cullin homology domain"/>
    <property type="match status" value="1"/>
</dbReference>
<dbReference type="GO" id="GO:0031146">
    <property type="term" value="P:SCF-dependent proteasomal ubiquitin-dependent protein catabolic process"/>
    <property type="evidence" value="ECO:0007669"/>
    <property type="project" value="UniProtKB-ARBA"/>
</dbReference>
<dbReference type="FunFam" id="1.20.1310.10:FF:000007">
    <property type="entry name" value="Cullin 1"/>
    <property type="match status" value="1"/>
</dbReference>
<dbReference type="FunFam" id="3.30.230.130:FF:000003">
    <property type="entry name" value="Cullin 2"/>
    <property type="match status" value="1"/>
</dbReference>
<dbReference type="OrthoDB" id="27073at2759"/>
<dbReference type="GO" id="GO:0019005">
    <property type="term" value="C:SCF ubiquitin ligase complex"/>
    <property type="evidence" value="ECO:0007669"/>
    <property type="project" value="UniProtKB-ARBA"/>
</dbReference>
<evidence type="ECO:0000256" key="3">
    <source>
        <dbReference type="ARBA" id="ARBA00022481"/>
    </source>
</evidence>
<reference evidence="13" key="1">
    <citation type="submission" date="2021-12" db="EMBL/GenBank/DDBJ databases">
        <authorList>
            <person name="King R."/>
        </authorList>
    </citation>
    <scope>NUCLEOTIDE SEQUENCE</scope>
</reference>
<dbReference type="FunFam" id="1.20.1310.10:FF:000011">
    <property type="entry name" value="Cullin 1"/>
    <property type="match status" value="1"/>
</dbReference>
<evidence type="ECO:0000256" key="9">
    <source>
        <dbReference type="RuleBase" id="RU003829"/>
    </source>
</evidence>
<dbReference type="GO" id="GO:0006915">
    <property type="term" value="P:apoptotic process"/>
    <property type="evidence" value="ECO:0007669"/>
    <property type="project" value="UniProtKB-ARBA"/>
</dbReference>
<dbReference type="SMART" id="SM00884">
    <property type="entry name" value="Cullin_Nedd8"/>
    <property type="match status" value="1"/>
</dbReference>
<dbReference type="GO" id="GO:0043066">
    <property type="term" value="P:negative regulation of apoptotic process"/>
    <property type="evidence" value="ECO:0007669"/>
    <property type="project" value="UniProtKB-ARBA"/>
</dbReference>
<dbReference type="SMART" id="SM00182">
    <property type="entry name" value="CULLIN"/>
    <property type="match status" value="1"/>
</dbReference>
<proteinExistence type="inferred from homology"/>
<feature type="chain" id="PRO_5040339644" description="Cullin-1" evidence="11">
    <location>
        <begin position="16"/>
        <end position="812"/>
    </location>
</feature>
<keyword evidence="4" id="KW-1017">Isopeptide bond</keyword>
<dbReference type="GO" id="GO:0031625">
    <property type="term" value="F:ubiquitin protein ligase binding"/>
    <property type="evidence" value="ECO:0007669"/>
    <property type="project" value="InterPro"/>
</dbReference>
<dbReference type="FunFam" id="1.20.1310.10:FF:000019">
    <property type="entry name" value="Cullin 1"/>
    <property type="match status" value="1"/>
</dbReference>
<evidence type="ECO:0000313" key="13">
    <source>
        <dbReference type="EMBL" id="CAH0761643.1"/>
    </source>
</evidence>
<gene>
    <name evidence="13" type="ORF">DIATSA_LOCUS11694</name>
</gene>
<feature type="domain" description="Cullin family profile" evidence="12">
    <location>
        <begin position="456"/>
        <end position="685"/>
    </location>
</feature>
<sequence length="812" mass="94031">MQLKFFCSLRIVLFCCIYERDYIASMSSVGSNTSVKPQMPLRQKDFDQIWGDLQEGIEQVYKRQYMVKKRYIHLYTHVYNYCTSVNHQSSSSSASRNSANNGGRNNYGGKKQSGQVQGGAQLVGLELYKRLREFLRIYLINLLQNGADLMGEDVLAFYTKQWEEYQFSSRVLNGVCAYLNRHWVKRECEEGRKGIYEIYQLALVTWRDNLFQRLNKQVTNAVLKLIERERNGETINTRLVSGVIDCYVALGLNEEDPSARGQNLAIYKETFEAVFLEDTERFYIRESTDFLRNNPVTEYMIKAEQRLQEEQRRVQVYLHETTMERLAKTCDRVLIEKHLEIFHAEFQKLLDGEKNDDLGRMYSLVARIPDGLCELRRLLEQHIHAQGLQAIDKCGESAHTDPKVYVSTILEVHKKYNALVLVAFNNDSGFVAALDKACGRFINSNAVTKAANSSSKSPELLAKYCDLLLKKSSKNPEEAELEDTLNQVMVVFKYIEDKDVFQKFYSKMLAKRLVQHMSASDDAEASMISKLKQACGFEYTSKLQRMFQDIGVSKDLNENFRKHMLDSAESPLHIDFSIQVLSSGSWPFQQSSSFQLPTELERSVHRFTSFYSAQHSGRKLNWLYNMSKGELVTNCFKNRYTLQASTFQMAVLLQYNDNTAWTVRQLEQHTGIKGDFLLQVLQILLKAKLLVCQDDESDLTESSVVELYLGYKNKKLRVNINIPLKTELKVEQEATHKHIEEDRKMLIQAAIVRIMKTRKTLKHQHLVVEVLNQLSSRFKPRVPVIKKCIDILIEKEYLERTEGEKDTYSYLA</sequence>
<dbReference type="InterPro" id="IPR019559">
    <property type="entry name" value="Cullin_neddylation_domain"/>
</dbReference>
<dbReference type="InterPro" id="IPR045093">
    <property type="entry name" value="Cullin"/>
</dbReference>
<dbReference type="InterPro" id="IPR059120">
    <property type="entry name" value="Cullin-like_AB"/>
</dbReference>
<dbReference type="FunFam" id="1.20.1310.10:FF:000023">
    <property type="entry name" value="cullin-1"/>
    <property type="match status" value="1"/>
</dbReference>
<evidence type="ECO:0000256" key="1">
    <source>
        <dbReference type="ARBA" id="ARBA00004906"/>
    </source>
</evidence>
<evidence type="ECO:0000256" key="2">
    <source>
        <dbReference type="ARBA" id="ARBA00006019"/>
    </source>
</evidence>
<evidence type="ECO:0000256" key="7">
    <source>
        <dbReference type="ARBA" id="ARBA00069612"/>
    </source>
</evidence>
<dbReference type="FunFam" id="1.10.10.10:FF:000161">
    <property type="entry name" value="Cullin 1"/>
    <property type="match status" value="1"/>
</dbReference>
<dbReference type="InterPro" id="IPR016159">
    <property type="entry name" value="Cullin_repeat-like_dom_sf"/>
</dbReference>
<keyword evidence="14" id="KW-1185">Reference proteome</keyword>
<dbReference type="InterPro" id="IPR036390">
    <property type="entry name" value="WH_DNA-bd_sf"/>
</dbReference>
<evidence type="ECO:0000313" key="14">
    <source>
        <dbReference type="Proteomes" id="UP001153714"/>
    </source>
</evidence>
<feature type="region of interest" description="Disordered" evidence="10">
    <location>
        <begin position="91"/>
        <end position="115"/>
    </location>
</feature>
<dbReference type="InterPro" id="IPR036388">
    <property type="entry name" value="WH-like_DNA-bd_sf"/>
</dbReference>
<keyword evidence="6" id="KW-0832">Ubl conjugation</keyword>
<evidence type="ECO:0000259" key="12">
    <source>
        <dbReference type="PROSITE" id="PS50069"/>
    </source>
</evidence>
<dbReference type="InterPro" id="IPR016158">
    <property type="entry name" value="Cullin_homology"/>
</dbReference>
<dbReference type="Gene3D" id="1.10.10.10">
    <property type="entry name" value="Winged helix-like DNA-binding domain superfamily/Winged helix DNA-binding domain"/>
    <property type="match status" value="2"/>
</dbReference>
<keyword evidence="5" id="KW-0833">Ubl conjugation pathway</keyword>
<dbReference type="InterPro" id="IPR001373">
    <property type="entry name" value="Cullin_N"/>
</dbReference>
<feature type="signal peptide" evidence="11">
    <location>
        <begin position="1"/>
        <end position="15"/>
    </location>
</feature>
<dbReference type="GO" id="GO:1902532">
    <property type="term" value="P:negative regulation of intracellular signal transduction"/>
    <property type="evidence" value="ECO:0007669"/>
    <property type="project" value="UniProtKB-ARBA"/>
</dbReference>
<dbReference type="SUPFAM" id="SSF46785">
    <property type="entry name" value="Winged helix' DNA-binding domain"/>
    <property type="match status" value="1"/>
</dbReference>
<dbReference type="PROSITE" id="PS01256">
    <property type="entry name" value="CULLIN_1"/>
    <property type="match status" value="1"/>
</dbReference>
<dbReference type="EMBL" id="OU893337">
    <property type="protein sequence ID" value="CAH0761643.1"/>
    <property type="molecule type" value="Genomic_DNA"/>
</dbReference>
<dbReference type="FunFam" id="4.10.1030.10:FF:000001">
    <property type="entry name" value="Putative Cullin-1"/>
    <property type="match status" value="1"/>
</dbReference>
<dbReference type="GO" id="GO:0010564">
    <property type="term" value="P:regulation of cell cycle process"/>
    <property type="evidence" value="ECO:0007669"/>
    <property type="project" value="UniProtKB-ARBA"/>
</dbReference>
<keyword evidence="3" id="KW-0488">Methylation</keyword>
<dbReference type="Gene3D" id="1.20.1310.10">
    <property type="entry name" value="Cullin Repeats"/>
    <property type="match status" value="4"/>
</dbReference>
<dbReference type="InterPro" id="IPR016157">
    <property type="entry name" value="Cullin_CS"/>
</dbReference>
<comment type="similarity">
    <text evidence="2 8 9">Belongs to the cullin family.</text>
</comment>
<dbReference type="Pfam" id="PF10557">
    <property type="entry name" value="Cullin_Nedd8"/>
    <property type="match status" value="1"/>
</dbReference>
<dbReference type="Proteomes" id="UP001153714">
    <property type="component" value="Chromosome 6"/>
</dbReference>
<accession>A0A9P0C6C2</accession>
<comment type="pathway">
    <text evidence="1">Protein modification; protein ubiquitination.</text>
</comment>
<evidence type="ECO:0000256" key="6">
    <source>
        <dbReference type="ARBA" id="ARBA00022843"/>
    </source>
</evidence>
<dbReference type="FunFam" id="1.10.10.10:FF:000014">
    <property type="entry name" value="Cullin 1"/>
    <property type="match status" value="1"/>
</dbReference>
<dbReference type="Gene3D" id="4.10.1030.10">
    <property type="entry name" value="Ring Box Chain A, domain 5"/>
    <property type="match status" value="1"/>
</dbReference>
<evidence type="ECO:0000256" key="4">
    <source>
        <dbReference type="ARBA" id="ARBA00022499"/>
    </source>
</evidence>